<keyword evidence="1" id="KW-1133">Transmembrane helix</keyword>
<feature type="transmembrane region" description="Helical" evidence="1">
    <location>
        <begin position="171"/>
        <end position="191"/>
    </location>
</feature>
<feature type="transmembrane region" description="Helical" evidence="1">
    <location>
        <begin position="56"/>
        <end position="80"/>
    </location>
</feature>
<name>A0ABV2M8B5_9FIRM</name>
<gene>
    <name evidence="2" type="ORF">ABID24_002989</name>
</gene>
<evidence type="ECO:0000313" key="2">
    <source>
        <dbReference type="EMBL" id="MET3751727.1"/>
    </source>
</evidence>
<evidence type="ECO:0000256" key="1">
    <source>
        <dbReference type="SAM" id="Phobius"/>
    </source>
</evidence>
<organism evidence="2 3">
    <name type="scientific">Blautia caecimuris</name>
    <dbReference type="NCBI Taxonomy" id="1796615"/>
    <lineage>
        <taxon>Bacteria</taxon>
        <taxon>Bacillati</taxon>
        <taxon>Bacillota</taxon>
        <taxon>Clostridia</taxon>
        <taxon>Lachnospirales</taxon>
        <taxon>Lachnospiraceae</taxon>
        <taxon>Blautia</taxon>
    </lineage>
</organism>
<comment type="caution">
    <text evidence="2">The sequence shown here is derived from an EMBL/GenBank/DDBJ whole genome shotgun (WGS) entry which is preliminary data.</text>
</comment>
<keyword evidence="3" id="KW-1185">Reference proteome</keyword>
<keyword evidence="1" id="KW-0472">Membrane</keyword>
<feature type="transmembrane region" description="Helical" evidence="1">
    <location>
        <begin position="101"/>
        <end position="122"/>
    </location>
</feature>
<evidence type="ECO:0000313" key="3">
    <source>
        <dbReference type="Proteomes" id="UP001549106"/>
    </source>
</evidence>
<dbReference type="Proteomes" id="UP001549106">
    <property type="component" value="Unassembled WGS sequence"/>
</dbReference>
<feature type="transmembrane region" description="Helical" evidence="1">
    <location>
        <begin position="142"/>
        <end position="164"/>
    </location>
</feature>
<feature type="transmembrane region" description="Helical" evidence="1">
    <location>
        <begin position="237"/>
        <end position="256"/>
    </location>
</feature>
<dbReference type="RefSeq" id="WP_257465290.1">
    <property type="nucleotide sequence ID" value="NZ_BAABXP010000007.1"/>
</dbReference>
<keyword evidence="1" id="KW-0812">Transmembrane</keyword>
<accession>A0ABV2M8B5</accession>
<sequence>MLRLLGERELLRLYINELKKLKRQKIVRIIVAIGIIMPAVFTVMCIKDDLPYRSLVAMLVDIGNFLIMPCLFYILFAQLIQIEKQNDTLKNIFVIDTNKSGLLLAKLLVSMTFVFIFVFISWLYSLIGGVFLREFGMFGKALISLTVSCFMAIAASMPIIIIIILCDKTYLLTMVLVNSISIIDFILVWQLDMSEIVLKQQLPILLAYRITYPLQILQYSSNLQWGLDVLYYPLNKGLLIILLTCIISLLISIKIYSKKEV</sequence>
<dbReference type="EMBL" id="JBEPMJ010000027">
    <property type="protein sequence ID" value="MET3751727.1"/>
    <property type="molecule type" value="Genomic_DNA"/>
</dbReference>
<proteinExistence type="predicted"/>
<protein>
    <submittedName>
        <fullName evidence="2">Bacitracin transport system permease protein</fullName>
    </submittedName>
</protein>
<dbReference type="Pfam" id="PF12730">
    <property type="entry name" value="ABC2_membrane_4"/>
    <property type="match status" value="1"/>
</dbReference>
<reference evidence="2 3" key="1">
    <citation type="submission" date="2024-06" db="EMBL/GenBank/DDBJ databases">
        <title>Genomic Encyclopedia of Type Strains, Phase IV (KMG-IV): sequencing the most valuable type-strain genomes for metagenomic binning, comparative biology and taxonomic classification.</title>
        <authorList>
            <person name="Goeker M."/>
        </authorList>
    </citation>
    <scope>NUCLEOTIDE SEQUENCE [LARGE SCALE GENOMIC DNA]</scope>
    <source>
        <strain evidence="2 3">DSM 29492</strain>
    </source>
</reference>
<feature type="transmembrane region" description="Helical" evidence="1">
    <location>
        <begin position="26"/>
        <end position="44"/>
    </location>
</feature>